<dbReference type="InterPro" id="IPR002197">
    <property type="entry name" value="HTH_Fis"/>
</dbReference>
<evidence type="ECO:0000256" key="2">
    <source>
        <dbReference type="ARBA" id="ARBA00022840"/>
    </source>
</evidence>
<dbReference type="PANTHER" id="PTHR32071:SF21">
    <property type="entry name" value="TRANSCRIPTIONAL REGULATORY PROTEIN FLGR"/>
    <property type="match status" value="1"/>
</dbReference>
<dbReference type="Gene3D" id="1.10.10.60">
    <property type="entry name" value="Homeodomain-like"/>
    <property type="match status" value="1"/>
</dbReference>
<dbReference type="KEGG" id="zal:AZF00_11590"/>
<dbReference type="InterPro" id="IPR025944">
    <property type="entry name" value="Sigma_54_int_dom_CS"/>
</dbReference>
<dbReference type="InterPro" id="IPR058031">
    <property type="entry name" value="AAA_lid_NorR"/>
</dbReference>
<evidence type="ECO:0000256" key="5">
    <source>
        <dbReference type="ARBA" id="ARBA00023163"/>
    </source>
</evidence>
<dbReference type="PROSITE" id="PS50045">
    <property type="entry name" value="SIGMA54_INTERACT_4"/>
    <property type="match status" value="1"/>
</dbReference>
<keyword evidence="3" id="KW-0805">Transcription regulation</keyword>
<dbReference type="AlphaFoldDB" id="A0A127M6T1"/>
<protein>
    <recommendedName>
        <fullName evidence="6">Sigma-54 factor interaction domain-containing protein</fullName>
    </recommendedName>
</protein>
<dbReference type="SMART" id="SM00382">
    <property type="entry name" value="AAA"/>
    <property type="match status" value="1"/>
</dbReference>
<dbReference type="InterPro" id="IPR025943">
    <property type="entry name" value="Sigma_54_int_dom_ATP-bd_2"/>
</dbReference>
<evidence type="ECO:0000256" key="3">
    <source>
        <dbReference type="ARBA" id="ARBA00023015"/>
    </source>
</evidence>
<dbReference type="Pfam" id="PF25601">
    <property type="entry name" value="AAA_lid_14"/>
    <property type="match status" value="1"/>
</dbReference>
<evidence type="ECO:0000256" key="4">
    <source>
        <dbReference type="ARBA" id="ARBA00023125"/>
    </source>
</evidence>
<gene>
    <name evidence="7" type="ORF">AZF00_11590</name>
</gene>
<dbReference type="GO" id="GO:0006355">
    <property type="term" value="P:regulation of DNA-templated transcription"/>
    <property type="evidence" value="ECO:0007669"/>
    <property type="project" value="InterPro"/>
</dbReference>
<keyword evidence="4" id="KW-0238">DNA-binding</keyword>
<accession>A0A127M6T1</accession>
<dbReference type="STRING" id="1470434.AZF00_11590"/>
<dbReference type="InterPro" id="IPR003593">
    <property type="entry name" value="AAA+_ATPase"/>
</dbReference>
<dbReference type="PROSITE" id="PS00676">
    <property type="entry name" value="SIGMA54_INTERACT_2"/>
    <property type="match status" value="1"/>
</dbReference>
<dbReference type="Gene3D" id="3.40.50.300">
    <property type="entry name" value="P-loop containing nucleotide triphosphate hydrolases"/>
    <property type="match status" value="1"/>
</dbReference>
<dbReference type="Proteomes" id="UP000074119">
    <property type="component" value="Chromosome"/>
</dbReference>
<keyword evidence="2" id="KW-0067">ATP-binding</keyword>
<dbReference type="CDD" id="cd00009">
    <property type="entry name" value="AAA"/>
    <property type="match status" value="1"/>
</dbReference>
<name>A0A127M6T1_9GAMM</name>
<dbReference type="InterPro" id="IPR025662">
    <property type="entry name" value="Sigma_54_int_dom_ATP-bd_1"/>
</dbReference>
<dbReference type="Pfam" id="PF00158">
    <property type="entry name" value="Sigma54_activat"/>
    <property type="match status" value="1"/>
</dbReference>
<evidence type="ECO:0000313" key="8">
    <source>
        <dbReference type="Proteomes" id="UP000074119"/>
    </source>
</evidence>
<evidence type="ECO:0000259" key="6">
    <source>
        <dbReference type="PROSITE" id="PS50045"/>
    </source>
</evidence>
<sequence>MSELIVADIASQSLKAMAARVAMTDATVLISGQSGAGKEVYARYIHNNSRRSSGPFVALNCAAIPENMLEAMLFGYEKGAFTGAINSHAGKFEQAQGGTLLLDEISEMELGLQAKLLRVLQERELERLGSRKTLNLDVRVIATSNRDLREVVRAGMFREDLFYRLNVFPLYIPELAARRGDILPLAQSFLARDCSIQSVDGVLTEDAIEKLMHYRWPGNVRELDNVIQRALILRQGNEITDQDIQFESGMSFINDQTYSADTPMRRADDGDVGSNRVLDGFMRDQERRLISDALRLGRSKKEAAEILGISPRTLRYKLARLREQSYLMG</sequence>
<evidence type="ECO:0000256" key="1">
    <source>
        <dbReference type="ARBA" id="ARBA00022741"/>
    </source>
</evidence>
<dbReference type="Pfam" id="PF02954">
    <property type="entry name" value="HTH_8"/>
    <property type="match status" value="1"/>
</dbReference>
<keyword evidence="1" id="KW-0547">Nucleotide-binding</keyword>
<dbReference type="Gene3D" id="1.10.8.60">
    <property type="match status" value="1"/>
</dbReference>
<dbReference type="GO" id="GO:0043565">
    <property type="term" value="F:sequence-specific DNA binding"/>
    <property type="evidence" value="ECO:0007669"/>
    <property type="project" value="InterPro"/>
</dbReference>
<dbReference type="InterPro" id="IPR009057">
    <property type="entry name" value="Homeodomain-like_sf"/>
</dbReference>
<dbReference type="EMBL" id="CP014544">
    <property type="protein sequence ID" value="AMO68901.1"/>
    <property type="molecule type" value="Genomic_DNA"/>
</dbReference>
<dbReference type="FunFam" id="3.40.50.300:FF:000006">
    <property type="entry name" value="DNA-binding transcriptional regulator NtrC"/>
    <property type="match status" value="1"/>
</dbReference>
<dbReference type="SUPFAM" id="SSF52540">
    <property type="entry name" value="P-loop containing nucleoside triphosphate hydrolases"/>
    <property type="match status" value="1"/>
</dbReference>
<dbReference type="InterPro" id="IPR002078">
    <property type="entry name" value="Sigma_54_int"/>
</dbReference>
<dbReference type="PROSITE" id="PS00688">
    <property type="entry name" value="SIGMA54_INTERACT_3"/>
    <property type="match status" value="1"/>
</dbReference>
<organism evidence="7 8">
    <name type="scientific">Zhongshania aliphaticivorans</name>
    <dbReference type="NCBI Taxonomy" id="1470434"/>
    <lineage>
        <taxon>Bacteria</taxon>
        <taxon>Pseudomonadati</taxon>
        <taxon>Pseudomonadota</taxon>
        <taxon>Gammaproteobacteria</taxon>
        <taxon>Cellvibrionales</taxon>
        <taxon>Spongiibacteraceae</taxon>
        <taxon>Zhongshania</taxon>
    </lineage>
</organism>
<evidence type="ECO:0000313" key="7">
    <source>
        <dbReference type="EMBL" id="AMO68901.1"/>
    </source>
</evidence>
<dbReference type="SUPFAM" id="SSF46689">
    <property type="entry name" value="Homeodomain-like"/>
    <property type="match status" value="1"/>
</dbReference>
<proteinExistence type="predicted"/>
<dbReference type="PANTHER" id="PTHR32071">
    <property type="entry name" value="TRANSCRIPTIONAL REGULATORY PROTEIN"/>
    <property type="match status" value="1"/>
</dbReference>
<dbReference type="PROSITE" id="PS00675">
    <property type="entry name" value="SIGMA54_INTERACT_1"/>
    <property type="match status" value="1"/>
</dbReference>
<reference evidence="7 8" key="1">
    <citation type="submission" date="2015-12" db="EMBL/GenBank/DDBJ databases">
        <authorList>
            <person name="Shamseldin A."/>
            <person name="Moawad H."/>
            <person name="Abd El-Rahim W.M."/>
            <person name="Sadowsky M.J."/>
        </authorList>
    </citation>
    <scope>NUCLEOTIDE SEQUENCE [LARGE SCALE GENOMIC DNA]</scope>
    <source>
        <strain evidence="7 8">SM2</strain>
    </source>
</reference>
<dbReference type="GO" id="GO:0005524">
    <property type="term" value="F:ATP binding"/>
    <property type="evidence" value="ECO:0007669"/>
    <property type="project" value="UniProtKB-KW"/>
</dbReference>
<feature type="domain" description="Sigma-54 factor interaction" evidence="6">
    <location>
        <begin position="4"/>
        <end position="232"/>
    </location>
</feature>
<dbReference type="InterPro" id="IPR027417">
    <property type="entry name" value="P-loop_NTPase"/>
</dbReference>
<keyword evidence="5" id="KW-0804">Transcription</keyword>